<accession>A0AAD2DRP2</accession>
<feature type="chain" id="PRO_5042156283" evidence="1">
    <location>
        <begin position="27"/>
        <end position="119"/>
    </location>
</feature>
<gene>
    <name evidence="2" type="ORF">FPE_LOCUS8646</name>
</gene>
<evidence type="ECO:0000313" key="3">
    <source>
        <dbReference type="Proteomes" id="UP000834106"/>
    </source>
</evidence>
<name>A0AAD2DRP2_9LAMI</name>
<dbReference type="Proteomes" id="UP000834106">
    <property type="component" value="Chromosome 5"/>
</dbReference>
<protein>
    <submittedName>
        <fullName evidence="2">Uncharacterized protein</fullName>
    </submittedName>
</protein>
<organism evidence="2 3">
    <name type="scientific">Fraxinus pennsylvanica</name>
    <dbReference type="NCBI Taxonomy" id="56036"/>
    <lineage>
        <taxon>Eukaryota</taxon>
        <taxon>Viridiplantae</taxon>
        <taxon>Streptophyta</taxon>
        <taxon>Embryophyta</taxon>
        <taxon>Tracheophyta</taxon>
        <taxon>Spermatophyta</taxon>
        <taxon>Magnoliopsida</taxon>
        <taxon>eudicotyledons</taxon>
        <taxon>Gunneridae</taxon>
        <taxon>Pentapetalae</taxon>
        <taxon>asterids</taxon>
        <taxon>lamiids</taxon>
        <taxon>Lamiales</taxon>
        <taxon>Oleaceae</taxon>
        <taxon>Oleeae</taxon>
        <taxon>Fraxinus</taxon>
    </lineage>
</organism>
<dbReference type="EMBL" id="OU503040">
    <property type="protein sequence ID" value="CAI9761216.1"/>
    <property type="molecule type" value="Genomic_DNA"/>
</dbReference>
<keyword evidence="3" id="KW-1185">Reference proteome</keyword>
<sequence>MGSNSAICSILVFILMVLNSVHQYSAIEIEASQTALLFVNTSEASAKEIPENLFGIFFEGPHNLDDIRDSFCRFESFRTVRNEFIENLTESITEKQQSSWEKVSESEMKNFCFLLWSIQ</sequence>
<feature type="signal peptide" evidence="1">
    <location>
        <begin position="1"/>
        <end position="26"/>
    </location>
</feature>
<reference evidence="2" key="1">
    <citation type="submission" date="2023-05" db="EMBL/GenBank/DDBJ databases">
        <authorList>
            <person name="Huff M."/>
        </authorList>
    </citation>
    <scope>NUCLEOTIDE SEQUENCE</scope>
</reference>
<evidence type="ECO:0000313" key="2">
    <source>
        <dbReference type="EMBL" id="CAI9761216.1"/>
    </source>
</evidence>
<dbReference type="AlphaFoldDB" id="A0AAD2DRP2"/>
<evidence type="ECO:0000256" key="1">
    <source>
        <dbReference type="SAM" id="SignalP"/>
    </source>
</evidence>
<proteinExistence type="predicted"/>
<keyword evidence="1" id="KW-0732">Signal</keyword>